<dbReference type="SUPFAM" id="SSF47473">
    <property type="entry name" value="EF-hand"/>
    <property type="match status" value="2"/>
</dbReference>
<dbReference type="GO" id="GO:0005654">
    <property type="term" value="C:nucleoplasm"/>
    <property type="evidence" value="ECO:0007669"/>
    <property type="project" value="TreeGrafter"/>
</dbReference>
<accession>A0A2R2MMF4</accession>
<dbReference type="OrthoDB" id="26525at2759"/>
<dbReference type="Proteomes" id="UP000085678">
    <property type="component" value="Unplaced"/>
</dbReference>
<evidence type="ECO:0000256" key="1">
    <source>
        <dbReference type="ARBA" id="ARBA00022837"/>
    </source>
</evidence>
<evidence type="ECO:0000313" key="4">
    <source>
        <dbReference type="RefSeq" id="XP_023931396.1"/>
    </source>
</evidence>
<dbReference type="Pfam" id="PF13499">
    <property type="entry name" value="EF-hand_7"/>
    <property type="match status" value="2"/>
</dbReference>
<feature type="domain" description="EF-hand" evidence="2">
    <location>
        <begin position="61"/>
        <end position="96"/>
    </location>
</feature>
<dbReference type="InterPro" id="IPR002048">
    <property type="entry name" value="EF_hand_dom"/>
</dbReference>
<dbReference type="SMART" id="SM00054">
    <property type="entry name" value="EFh"/>
    <property type="match status" value="4"/>
</dbReference>
<dbReference type="PANTHER" id="PTHR20875:SF2">
    <property type="entry name" value="EF-HAND CALCIUM-BINDING DOMAIN-CONTAINING PROTEIN 6"/>
    <property type="match status" value="1"/>
</dbReference>
<evidence type="ECO:0000259" key="2">
    <source>
        <dbReference type="PROSITE" id="PS50222"/>
    </source>
</evidence>
<dbReference type="RefSeq" id="XP_023931396.1">
    <property type="nucleotide sequence ID" value="XM_024075628.1"/>
</dbReference>
<protein>
    <submittedName>
        <fullName evidence="4">EF-hand calcium-binding domain-containing protein 6-like</fullName>
    </submittedName>
</protein>
<proteinExistence type="predicted"/>
<dbReference type="InParanoid" id="A0A2R2MMF4"/>
<feature type="domain" description="EF-hand" evidence="2">
    <location>
        <begin position="191"/>
        <end position="226"/>
    </location>
</feature>
<feature type="non-terminal residue" evidence="4">
    <location>
        <position position="506"/>
    </location>
</feature>
<dbReference type="AlphaFoldDB" id="A0A2R2MMF4"/>
<feature type="non-terminal residue" evidence="4">
    <location>
        <position position="1"/>
    </location>
</feature>
<dbReference type="GO" id="GO:0005509">
    <property type="term" value="F:calcium ion binding"/>
    <property type="evidence" value="ECO:0007669"/>
    <property type="project" value="InterPro"/>
</dbReference>
<dbReference type="FunFam" id="1.10.238.10:FF:000121">
    <property type="entry name" value="EF-hand calcium-binding domain-containing protein 6"/>
    <property type="match status" value="3"/>
</dbReference>
<feature type="domain" description="EF-hand" evidence="2">
    <location>
        <begin position="301"/>
        <end position="336"/>
    </location>
</feature>
<sequence length="506" mass="59755">VELSRNGTVKYCDFLDKFHGHEPMKSEKWISGTHKYMQTQGPKEHMNIDQLEKMLRDKLVPNVRNIVKSFHLFDYNRDGKVQRHDLRKVLENYCFKITDQQFDKLWQRYDYHHSGLVDYIDFLRRLGVRVENTTTKPQEPQGTKGAMVWDQAPLKPKLEEYRRKIFEDRDNALKGLNFDQIEIEFRKKMRSNYGNLKRAFLAFDAEKNGFVDLEDLKSILISFTVPMSDQLFQQLMERCLVKASGKIQWEWFLDKFQDPQGSGNGQTVPMRVNHKYFPIRETEETMDADGILSLLRNKIENGYSSFKNAFLQIDQNRDGRITRKEFKKIIKNFKIKLSNDEFQLMCDRLDPNKTNYISYLKFLQLFEPRETKEGHKWLNSVHRFNNHPRPTILAWETVEEILRDKATDNWRPISVALVAYDERGDGMIQDGQLRRILDKFCLPVSEEHFANMLSRCESHANDKVNYVEFMIRLGVDVKPGDVVGLSTQITEGSKQEELRRATDLQE</sequence>
<evidence type="ECO:0000313" key="3">
    <source>
        <dbReference type="Proteomes" id="UP000085678"/>
    </source>
</evidence>
<keyword evidence="3" id="KW-1185">Reference proteome</keyword>
<dbReference type="PROSITE" id="PS50222">
    <property type="entry name" value="EF_HAND_2"/>
    <property type="match status" value="3"/>
</dbReference>
<name>A0A2R2MMF4_LINAN</name>
<dbReference type="Gene3D" id="1.10.238.10">
    <property type="entry name" value="EF-hand"/>
    <property type="match status" value="4"/>
</dbReference>
<dbReference type="GeneID" id="112041887"/>
<dbReference type="InterPro" id="IPR018247">
    <property type="entry name" value="EF_Hand_1_Ca_BS"/>
</dbReference>
<dbReference type="InterPro" id="IPR011992">
    <property type="entry name" value="EF-hand-dom_pair"/>
</dbReference>
<dbReference type="PANTHER" id="PTHR20875">
    <property type="entry name" value="EF-HAND CALCIUM-BINDING DOMAIN-CONTAINING PROTEIN 6-RELATED"/>
    <property type="match status" value="1"/>
</dbReference>
<reference evidence="4" key="1">
    <citation type="submission" date="2025-08" db="UniProtKB">
        <authorList>
            <consortium name="RefSeq"/>
        </authorList>
    </citation>
    <scope>IDENTIFICATION</scope>
    <source>
        <tissue evidence="4">Gonads</tissue>
    </source>
</reference>
<dbReference type="InterPro" id="IPR052603">
    <property type="entry name" value="EFCB6"/>
</dbReference>
<keyword evidence="1" id="KW-0106">Calcium</keyword>
<dbReference type="STRING" id="7574.A0A2R2MMF4"/>
<organism evidence="3 4">
    <name type="scientific">Lingula anatina</name>
    <name type="common">Brachiopod</name>
    <name type="synonym">Lingula unguis</name>
    <dbReference type="NCBI Taxonomy" id="7574"/>
    <lineage>
        <taxon>Eukaryota</taxon>
        <taxon>Metazoa</taxon>
        <taxon>Spiralia</taxon>
        <taxon>Lophotrochozoa</taxon>
        <taxon>Brachiopoda</taxon>
        <taxon>Linguliformea</taxon>
        <taxon>Lingulata</taxon>
        <taxon>Lingulida</taxon>
        <taxon>Linguloidea</taxon>
        <taxon>Lingulidae</taxon>
        <taxon>Lingula</taxon>
    </lineage>
</organism>
<dbReference type="PROSITE" id="PS00018">
    <property type="entry name" value="EF_HAND_1"/>
    <property type="match status" value="2"/>
</dbReference>
<dbReference type="CDD" id="cd00051">
    <property type="entry name" value="EFh"/>
    <property type="match status" value="1"/>
</dbReference>
<gene>
    <name evidence="4" type="primary">LOC112041887</name>
</gene>
<dbReference type="KEGG" id="lak:112041887"/>